<sequence>MGIPSPSILQQTADRAIFCPHIGSAGCKLQNSVTALTAAQANRPKRASKAAFCNDSR</sequence>
<reference evidence="1" key="1">
    <citation type="journal article" date="2020" name="Stud. Mycol.">
        <title>101 Dothideomycetes genomes: a test case for predicting lifestyles and emergence of pathogens.</title>
        <authorList>
            <person name="Haridas S."/>
            <person name="Albert R."/>
            <person name="Binder M."/>
            <person name="Bloem J."/>
            <person name="Labutti K."/>
            <person name="Salamov A."/>
            <person name="Andreopoulos B."/>
            <person name="Baker S."/>
            <person name="Barry K."/>
            <person name="Bills G."/>
            <person name="Bluhm B."/>
            <person name="Cannon C."/>
            <person name="Castanera R."/>
            <person name="Culley D."/>
            <person name="Daum C."/>
            <person name="Ezra D."/>
            <person name="Gonzalez J."/>
            <person name="Henrissat B."/>
            <person name="Kuo A."/>
            <person name="Liang C."/>
            <person name="Lipzen A."/>
            <person name="Lutzoni F."/>
            <person name="Magnuson J."/>
            <person name="Mondo S."/>
            <person name="Nolan M."/>
            <person name="Ohm R."/>
            <person name="Pangilinan J."/>
            <person name="Park H.-J."/>
            <person name="Ramirez L."/>
            <person name="Alfaro M."/>
            <person name="Sun H."/>
            <person name="Tritt A."/>
            <person name="Yoshinaga Y."/>
            <person name="Zwiers L.-H."/>
            <person name="Turgeon B."/>
            <person name="Goodwin S."/>
            <person name="Spatafora J."/>
            <person name="Crous P."/>
            <person name="Grigoriev I."/>
        </authorList>
    </citation>
    <scope>NUCLEOTIDE SEQUENCE</scope>
    <source>
        <strain evidence="1">CBS 690.94</strain>
    </source>
</reference>
<accession>A0A9P4P3J4</accession>
<keyword evidence="2" id="KW-1185">Reference proteome</keyword>
<proteinExistence type="predicted"/>
<evidence type="ECO:0000313" key="1">
    <source>
        <dbReference type="EMBL" id="KAF2437665.1"/>
    </source>
</evidence>
<dbReference type="AlphaFoldDB" id="A0A9P4P3J4"/>
<evidence type="ECO:0000313" key="2">
    <source>
        <dbReference type="Proteomes" id="UP000799764"/>
    </source>
</evidence>
<organism evidence="1 2">
    <name type="scientific">Karstenula rhodostoma CBS 690.94</name>
    <dbReference type="NCBI Taxonomy" id="1392251"/>
    <lineage>
        <taxon>Eukaryota</taxon>
        <taxon>Fungi</taxon>
        <taxon>Dikarya</taxon>
        <taxon>Ascomycota</taxon>
        <taxon>Pezizomycotina</taxon>
        <taxon>Dothideomycetes</taxon>
        <taxon>Pleosporomycetidae</taxon>
        <taxon>Pleosporales</taxon>
        <taxon>Massarineae</taxon>
        <taxon>Didymosphaeriaceae</taxon>
        <taxon>Karstenula</taxon>
    </lineage>
</organism>
<comment type="caution">
    <text evidence="1">The sequence shown here is derived from an EMBL/GenBank/DDBJ whole genome shotgun (WGS) entry which is preliminary data.</text>
</comment>
<protein>
    <submittedName>
        <fullName evidence="1">Uncharacterized protein</fullName>
    </submittedName>
</protein>
<dbReference type="Proteomes" id="UP000799764">
    <property type="component" value="Unassembled WGS sequence"/>
</dbReference>
<name>A0A9P4P3J4_9PLEO</name>
<gene>
    <name evidence="1" type="ORF">P171DRAFT_437700</name>
</gene>
<dbReference type="EMBL" id="MU001515">
    <property type="protein sequence ID" value="KAF2437665.1"/>
    <property type="molecule type" value="Genomic_DNA"/>
</dbReference>